<protein>
    <submittedName>
        <fullName evidence="1">Uncharacterized protein</fullName>
    </submittedName>
</protein>
<evidence type="ECO:0000313" key="1">
    <source>
        <dbReference type="EMBL" id="CAJ1389090.1"/>
    </source>
</evidence>
<accession>A0AA36IK39</accession>
<evidence type="ECO:0000313" key="2">
    <source>
        <dbReference type="Proteomes" id="UP001178507"/>
    </source>
</evidence>
<reference evidence="1" key="1">
    <citation type="submission" date="2023-08" db="EMBL/GenBank/DDBJ databases">
        <authorList>
            <person name="Chen Y."/>
            <person name="Shah S."/>
            <person name="Dougan E. K."/>
            <person name="Thang M."/>
            <person name="Chan C."/>
        </authorList>
    </citation>
    <scope>NUCLEOTIDE SEQUENCE</scope>
</reference>
<comment type="caution">
    <text evidence="1">The sequence shown here is derived from an EMBL/GenBank/DDBJ whole genome shotgun (WGS) entry which is preliminary data.</text>
</comment>
<sequence length="303" mass="32583">MELGGEVTWDSPADTSALQDYLVYLGSSSSRLQLGVLTANALAIPAETPKNAFDSVLVYTRSSLVEQTSPASLWLVDNEATVANISFMDMDLDKADLGGVITWTPAGADELVTQYAVYFAESLCEEEANETSDAYGENSTAAPLCNWLHIETVNSSNTSIQLPAETPLLNYTHLAVFTRSVLVEQRTPGQGPISDASASVGQLTFHDLDLDDSQLGGDIAWAPATGWASARVEAYHIYLAPDEAASQRQLLGRRSLGEEALAVPPETDMFAYSYITAFTSSSLAEQRPQYVVASALRKDVDAI</sequence>
<dbReference type="EMBL" id="CAUJNA010001802">
    <property type="protein sequence ID" value="CAJ1389090.1"/>
    <property type="molecule type" value="Genomic_DNA"/>
</dbReference>
<dbReference type="AlphaFoldDB" id="A0AA36IK39"/>
<proteinExistence type="predicted"/>
<gene>
    <name evidence="1" type="ORF">EVOR1521_LOCUS14785</name>
</gene>
<dbReference type="Proteomes" id="UP001178507">
    <property type="component" value="Unassembled WGS sequence"/>
</dbReference>
<name>A0AA36IK39_9DINO</name>
<organism evidence="1 2">
    <name type="scientific">Effrenium voratum</name>
    <dbReference type="NCBI Taxonomy" id="2562239"/>
    <lineage>
        <taxon>Eukaryota</taxon>
        <taxon>Sar</taxon>
        <taxon>Alveolata</taxon>
        <taxon>Dinophyceae</taxon>
        <taxon>Suessiales</taxon>
        <taxon>Symbiodiniaceae</taxon>
        <taxon>Effrenium</taxon>
    </lineage>
</organism>
<keyword evidence="2" id="KW-1185">Reference proteome</keyword>